<feature type="region of interest" description="Disordered" evidence="1">
    <location>
        <begin position="36"/>
        <end position="102"/>
    </location>
</feature>
<sequence>MTITVLKLYFNKYECNHRVVPFLRSTWPRFPVLHANPARDQHPPAGHCVRRGAQGLRGVHLRRQQHRPGQQGPGQQRALCEQPESGDPGDGGNGAEGGTPEY</sequence>
<feature type="compositionally biased region" description="Low complexity" evidence="1">
    <location>
        <begin position="67"/>
        <end position="77"/>
    </location>
</feature>
<evidence type="ECO:0000256" key="1">
    <source>
        <dbReference type="SAM" id="MobiDB-lite"/>
    </source>
</evidence>
<protein>
    <submittedName>
        <fullName evidence="2">(northern house mosquito) hypothetical protein</fullName>
    </submittedName>
</protein>
<reference evidence="2" key="1">
    <citation type="submission" date="2021-05" db="EMBL/GenBank/DDBJ databases">
        <authorList>
            <person name="Alioto T."/>
            <person name="Alioto T."/>
            <person name="Gomez Garrido J."/>
        </authorList>
    </citation>
    <scope>NUCLEOTIDE SEQUENCE</scope>
</reference>
<dbReference type="AlphaFoldDB" id="A0A8D8ABM6"/>
<accession>A0A8D8ABM6</accession>
<dbReference type="EMBL" id="HBUE01024338">
    <property type="protein sequence ID" value="CAG6454074.1"/>
    <property type="molecule type" value="Transcribed_RNA"/>
</dbReference>
<evidence type="ECO:0000313" key="2">
    <source>
        <dbReference type="EMBL" id="CAG6454074.1"/>
    </source>
</evidence>
<proteinExistence type="predicted"/>
<organism evidence="2">
    <name type="scientific">Culex pipiens</name>
    <name type="common">House mosquito</name>
    <dbReference type="NCBI Taxonomy" id="7175"/>
    <lineage>
        <taxon>Eukaryota</taxon>
        <taxon>Metazoa</taxon>
        <taxon>Ecdysozoa</taxon>
        <taxon>Arthropoda</taxon>
        <taxon>Hexapoda</taxon>
        <taxon>Insecta</taxon>
        <taxon>Pterygota</taxon>
        <taxon>Neoptera</taxon>
        <taxon>Endopterygota</taxon>
        <taxon>Diptera</taxon>
        <taxon>Nematocera</taxon>
        <taxon>Culicoidea</taxon>
        <taxon>Culicidae</taxon>
        <taxon>Culicinae</taxon>
        <taxon>Culicini</taxon>
        <taxon>Culex</taxon>
        <taxon>Culex</taxon>
    </lineage>
</organism>
<feature type="compositionally biased region" description="Gly residues" evidence="1">
    <location>
        <begin position="88"/>
        <end position="102"/>
    </location>
</feature>
<name>A0A8D8ABM6_CULPI</name>